<name>A0A1G7Z2R4_PSEOR</name>
<sequence>MSGINSGGARPRFYSVAEVARIFGMSRVTVYRAIADKEFPAVKIRGRLIIPAAAVDAMAEAAVTAQGVVDAAAFTAEGA</sequence>
<keyword evidence="3" id="KW-1185">Reference proteome</keyword>
<organism evidence="2 3">
    <name type="scientific">Pseudonocardia oroxyli</name>
    <dbReference type="NCBI Taxonomy" id="366584"/>
    <lineage>
        <taxon>Bacteria</taxon>
        <taxon>Bacillati</taxon>
        <taxon>Actinomycetota</taxon>
        <taxon>Actinomycetes</taxon>
        <taxon>Pseudonocardiales</taxon>
        <taxon>Pseudonocardiaceae</taxon>
        <taxon>Pseudonocardia</taxon>
    </lineage>
</organism>
<evidence type="ECO:0000313" key="2">
    <source>
        <dbReference type="EMBL" id="SDH02993.1"/>
    </source>
</evidence>
<reference evidence="2 3" key="1">
    <citation type="submission" date="2016-10" db="EMBL/GenBank/DDBJ databases">
        <authorList>
            <person name="de Groot N.N."/>
        </authorList>
    </citation>
    <scope>NUCLEOTIDE SEQUENCE [LARGE SCALE GENOMIC DNA]</scope>
    <source>
        <strain evidence="2 3">CGMCC 4.3143</strain>
    </source>
</reference>
<dbReference type="RefSeq" id="WP_093088924.1">
    <property type="nucleotide sequence ID" value="NZ_FNBE01000018.1"/>
</dbReference>
<dbReference type="NCBIfam" id="TIGR01764">
    <property type="entry name" value="excise"/>
    <property type="match status" value="1"/>
</dbReference>
<protein>
    <submittedName>
        <fullName evidence="2">Transcriptional regulator, AlpA family</fullName>
    </submittedName>
</protein>
<evidence type="ECO:0000313" key="3">
    <source>
        <dbReference type="Proteomes" id="UP000198967"/>
    </source>
</evidence>
<feature type="domain" description="Helix-turn-helix" evidence="1">
    <location>
        <begin position="13"/>
        <end position="61"/>
    </location>
</feature>
<dbReference type="AlphaFoldDB" id="A0A1G7Z2R4"/>
<dbReference type="Pfam" id="PF12728">
    <property type="entry name" value="HTH_17"/>
    <property type="match status" value="1"/>
</dbReference>
<gene>
    <name evidence="2" type="ORF">SAMN05216377_11814</name>
</gene>
<dbReference type="STRING" id="366584.SAMN05216377_11814"/>
<evidence type="ECO:0000259" key="1">
    <source>
        <dbReference type="Pfam" id="PF12728"/>
    </source>
</evidence>
<dbReference type="InterPro" id="IPR041657">
    <property type="entry name" value="HTH_17"/>
</dbReference>
<dbReference type="OrthoDB" id="3389529at2"/>
<dbReference type="InterPro" id="IPR010093">
    <property type="entry name" value="SinI_DNA-bd"/>
</dbReference>
<dbReference type="Proteomes" id="UP000198967">
    <property type="component" value="Unassembled WGS sequence"/>
</dbReference>
<proteinExistence type="predicted"/>
<dbReference type="EMBL" id="FNBE01000018">
    <property type="protein sequence ID" value="SDH02993.1"/>
    <property type="molecule type" value="Genomic_DNA"/>
</dbReference>
<accession>A0A1G7Z2R4</accession>
<dbReference type="GO" id="GO:0003677">
    <property type="term" value="F:DNA binding"/>
    <property type="evidence" value="ECO:0007669"/>
    <property type="project" value="InterPro"/>
</dbReference>